<gene>
    <name evidence="1" type="ORF">ACD_71C00179G0004</name>
</gene>
<accession>K2A2R9</accession>
<reference evidence="1" key="1">
    <citation type="journal article" date="2012" name="Science">
        <title>Fermentation, hydrogen, and sulfur metabolism in multiple uncultivated bacterial phyla.</title>
        <authorList>
            <person name="Wrighton K.C."/>
            <person name="Thomas B.C."/>
            <person name="Sharon I."/>
            <person name="Miller C.S."/>
            <person name="Castelle C.J."/>
            <person name="VerBerkmoes N.C."/>
            <person name="Wilkins M.J."/>
            <person name="Hettich R.L."/>
            <person name="Lipton M.S."/>
            <person name="Williams K.H."/>
            <person name="Long P.E."/>
            <person name="Banfield J.F."/>
        </authorList>
    </citation>
    <scope>NUCLEOTIDE SEQUENCE [LARGE SCALE GENOMIC DNA]</scope>
</reference>
<organism evidence="1">
    <name type="scientific">uncultured bacterium</name>
    <name type="common">gcode 4</name>
    <dbReference type="NCBI Taxonomy" id="1234023"/>
    <lineage>
        <taxon>Bacteria</taxon>
        <taxon>environmental samples</taxon>
    </lineage>
</organism>
<evidence type="ECO:0000313" key="1">
    <source>
        <dbReference type="EMBL" id="EKD44309.1"/>
    </source>
</evidence>
<comment type="caution">
    <text evidence="1">The sequence shown here is derived from an EMBL/GenBank/DDBJ whole genome shotgun (WGS) entry which is preliminary data.</text>
</comment>
<protein>
    <submittedName>
        <fullName evidence="1">Uncharacterized protein</fullName>
    </submittedName>
</protein>
<sequence>MSEVLSQVSGSQRIESYNFNGNTGVFTKESDKGDKEQIFLIQPFIILDVKRQYLLEDTILSSNGNKKWAGLYRSPIFSESSNETFSLYGFQDGIFKSVTGTQEFNHRTIETLVQFSSDLRLNKKVIIYGIMNEKLCQITCSGGNFNIVWNFIQKHTFTNLFPFCSIKPILKNGLHKKYFALDIQFFQTWKIKPTGENISQFLKGIEVYMENFNASLLGNDKIGAQVLQDFEERIRKYRGISDQKNEETIEETPIATPPEREMLPEIKIPKEEIDMGNFEEINMDWLLNGDEYAPSKPKDGIWVWEK</sequence>
<dbReference type="EMBL" id="AMFJ01028910">
    <property type="protein sequence ID" value="EKD44309.1"/>
    <property type="molecule type" value="Genomic_DNA"/>
</dbReference>
<name>K2A2R9_9BACT</name>
<dbReference type="AlphaFoldDB" id="K2A2R9"/>
<proteinExistence type="predicted"/>